<organism evidence="3 4">
    <name type="scientific">Stephania yunnanensis</name>
    <dbReference type="NCBI Taxonomy" id="152371"/>
    <lineage>
        <taxon>Eukaryota</taxon>
        <taxon>Viridiplantae</taxon>
        <taxon>Streptophyta</taxon>
        <taxon>Embryophyta</taxon>
        <taxon>Tracheophyta</taxon>
        <taxon>Spermatophyta</taxon>
        <taxon>Magnoliopsida</taxon>
        <taxon>Ranunculales</taxon>
        <taxon>Menispermaceae</taxon>
        <taxon>Menispermoideae</taxon>
        <taxon>Cissampelideae</taxon>
        <taxon>Stephania</taxon>
    </lineage>
</organism>
<reference evidence="3 4" key="1">
    <citation type="submission" date="2024-01" db="EMBL/GenBank/DDBJ databases">
        <title>Genome assemblies of Stephania.</title>
        <authorList>
            <person name="Yang L."/>
        </authorList>
    </citation>
    <scope>NUCLEOTIDE SEQUENCE [LARGE SCALE GENOMIC DNA]</scope>
    <source>
        <strain evidence="3">YNDBR</strain>
        <tissue evidence="3">Leaf</tissue>
    </source>
</reference>
<dbReference type="Proteomes" id="UP001420932">
    <property type="component" value="Unassembled WGS sequence"/>
</dbReference>
<protein>
    <submittedName>
        <fullName evidence="3">Uncharacterized protein</fullName>
    </submittedName>
</protein>
<feature type="coiled-coil region" evidence="1">
    <location>
        <begin position="30"/>
        <end position="92"/>
    </location>
</feature>
<proteinExistence type="predicted"/>
<comment type="caution">
    <text evidence="3">The sequence shown here is derived from an EMBL/GenBank/DDBJ whole genome shotgun (WGS) entry which is preliminary data.</text>
</comment>
<dbReference type="EMBL" id="JBBNAF010000003">
    <property type="protein sequence ID" value="KAK9161528.1"/>
    <property type="molecule type" value="Genomic_DNA"/>
</dbReference>
<evidence type="ECO:0000256" key="2">
    <source>
        <dbReference type="SAM" id="Phobius"/>
    </source>
</evidence>
<evidence type="ECO:0000313" key="4">
    <source>
        <dbReference type="Proteomes" id="UP001420932"/>
    </source>
</evidence>
<keyword evidence="4" id="KW-1185">Reference proteome</keyword>
<gene>
    <name evidence="3" type="ORF">Syun_007869</name>
</gene>
<accession>A0AAP0PZ62</accession>
<dbReference type="AlphaFoldDB" id="A0AAP0PZ62"/>
<feature type="transmembrane region" description="Helical" evidence="2">
    <location>
        <begin position="6"/>
        <end position="24"/>
    </location>
</feature>
<evidence type="ECO:0000256" key="1">
    <source>
        <dbReference type="SAM" id="Coils"/>
    </source>
</evidence>
<name>A0AAP0PZ62_9MAGN</name>
<sequence>MDFPRIIFAALGFSASIFLYLPNLKKRKRRQTAKEKLELVNEALELAEQRVIKFQERHDRLLDQVSMHYLCNQRLDEALLDARAAMNEAHENAVSLQQMQMNILRSYVDEK</sequence>
<keyword evidence="2" id="KW-1133">Transmembrane helix</keyword>
<keyword evidence="2" id="KW-0472">Membrane</keyword>
<keyword evidence="2" id="KW-0812">Transmembrane</keyword>
<evidence type="ECO:0000313" key="3">
    <source>
        <dbReference type="EMBL" id="KAK9161528.1"/>
    </source>
</evidence>
<keyword evidence="1" id="KW-0175">Coiled coil</keyword>